<evidence type="ECO:0008006" key="4">
    <source>
        <dbReference type="Google" id="ProtNLM"/>
    </source>
</evidence>
<protein>
    <recommendedName>
        <fullName evidence="4">Peptidase C11</fullName>
    </recommendedName>
</protein>
<comment type="caution">
    <text evidence="2">The sequence shown here is derived from an EMBL/GenBank/DDBJ whole genome shotgun (WGS) entry which is preliminary data.</text>
</comment>
<reference evidence="2 3" key="1">
    <citation type="submission" date="2019-03" db="EMBL/GenBank/DDBJ databases">
        <title>Lake Tanganyika Metagenome-Assembled Genomes (MAGs).</title>
        <authorList>
            <person name="Tran P."/>
        </authorList>
    </citation>
    <scope>NUCLEOTIDE SEQUENCE [LARGE SCALE GENOMIC DNA]</scope>
    <source>
        <strain evidence="2">K_DeepCast_65m_m2_236</strain>
    </source>
</reference>
<gene>
    <name evidence="2" type="ORF">FJZ00_02595</name>
</gene>
<dbReference type="EMBL" id="VGJX01000100">
    <property type="protein sequence ID" value="MBM3274015.1"/>
    <property type="molecule type" value="Genomic_DNA"/>
</dbReference>
<evidence type="ECO:0000313" key="2">
    <source>
        <dbReference type="EMBL" id="MBM3274015.1"/>
    </source>
</evidence>
<evidence type="ECO:0000256" key="1">
    <source>
        <dbReference type="SAM" id="SignalP"/>
    </source>
</evidence>
<dbReference type="Proteomes" id="UP000703893">
    <property type="component" value="Unassembled WGS sequence"/>
</dbReference>
<proteinExistence type="predicted"/>
<accession>A0A937X452</accession>
<dbReference type="PANTHER" id="PTHR37835">
    <property type="entry name" value="ALPHA-CLOSTRIPAIN"/>
    <property type="match status" value="1"/>
</dbReference>
<feature type="signal peptide" evidence="1">
    <location>
        <begin position="1"/>
        <end position="26"/>
    </location>
</feature>
<evidence type="ECO:0000313" key="3">
    <source>
        <dbReference type="Proteomes" id="UP000703893"/>
    </source>
</evidence>
<dbReference type="Pfam" id="PF03415">
    <property type="entry name" value="Peptidase_C11"/>
    <property type="match status" value="1"/>
</dbReference>
<feature type="chain" id="PRO_5038141634" description="Peptidase C11" evidence="1">
    <location>
        <begin position="27"/>
        <end position="425"/>
    </location>
</feature>
<name>A0A937X452_9BACT</name>
<dbReference type="PANTHER" id="PTHR37835:SF1">
    <property type="entry name" value="ALPHA-CLOSTRIPAIN"/>
    <property type="match status" value="1"/>
</dbReference>
<dbReference type="AlphaFoldDB" id="A0A937X452"/>
<dbReference type="InterPro" id="IPR005077">
    <property type="entry name" value="Peptidase_C11"/>
</dbReference>
<organism evidence="2 3">
    <name type="scientific">Candidatus Tanganyikabacteria bacterium</name>
    <dbReference type="NCBI Taxonomy" id="2961651"/>
    <lineage>
        <taxon>Bacteria</taxon>
        <taxon>Bacillati</taxon>
        <taxon>Candidatus Sericytochromatia</taxon>
        <taxon>Candidatus Tanganyikabacteria</taxon>
    </lineage>
</organism>
<dbReference type="PROSITE" id="PS51257">
    <property type="entry name" value="PROKAR_LIPOPROTEIN"/>
    <property type="match status" value="1"/>
</dbReference>
<sequence length="425" mass="45135">MPKSRWSPFVAPSLMAAATAASVACAAPDAISPVAPLQAAQGLDDVIEAKGGKASWSLLGIIGHDNDLSGSAPRYRQAAQSLAQINGLNSALVLDTPGQEGVEVMGFNGQVVASRDKEVNTGGAEFVGTFLTWSAKNFPSDARLLSMADHGGGIVRGIMVDDSSGHAGIRIPDFAAVLDKQRVNVVAFDACLMQMVEVAYELRGGADTIIAAESVTYAGAWPYEAIGRALAQGGNPEQASYRVVDAIGPQVYRSTVSAVRTAGARNAAGALDQFAKVAIDKMRGNPRFKEEIAGAIARGQSYKFSDDQRFNLYAGYRDMISTARSLQKVSDPDIAGAAKEVERAAKAMVIRSWRDEGHYPDSNGVSFYAPVDGTVDLGYAKNSALAKDTQWDEFLVALNSRGNFGNPLQKDKYPTAFPRFIFPGK</sequence>
<keyword evidence="1" id="KW-0732">Signal</keyword>